<reference evidence="9" key="2">
    <citation type="submission" date="2021-04" db="EMBL/GenBank/DDBJ databases">
        <authorList>
            <person name="Gilroy R."/>
        </authorList>
    </citation>
    <scope>NUCLEOTIDE SEQUENCE</scope>
    <source>
        <strain evidence="9">ChiSjej5B23-15282</strain>
    </source>
</reference>
<feature type="binding site" evidence="6">
    <location>
        <position position="337"/>
    </location>
    <ligand>
        <name>Mn(2+)</name>
        <dbReference type="ChEBI" id="CHEBI:29035"/>
        <label>2</label>
    </ligand>
</feature>
<dbReference type="EMBL" id="DXFA01000054">
    <property type="protein sequence ID" value="HIX47979.1"/>
    <property type="molecule type" value="Genomic_DNA"/>
</dbReference>
<dbReference type="InterPro" id="IPR017850">
    <property type="entry name" value="Alkaline_phosphatase_core_sf"/>
</dbReference>
<name>A0A9D2ASX9_9FIRM</name>
<evidence type="ECO:0000256" key="7">
    <source>
        <dbReference type="NCBIfam" id="TIGR01696"/>
    </source>
</evidence>
<comment type="cofactor">
    <cofactor evidence="6">
        <name>Mn(2+)</name>
        <dbReference type="ChEBI" id="CHEBI:29035"/>
    </cofactor>
    <text evidence="6">Binds 2 manganese ions.</text>
</comment>
<dbReference type="CDD" id="cd16009">
    <property type="entry name" value="PPM"/>
    <property type="match status" value="1"/>
</dbReference>
<evidence type="ECO:0000313" key="10">
    <source>
        <dbReference type="Proteomes" id="UP000824243"/>
    </source>
</evidence>
<dbReference type="InterPro" id="IPR010045">
    <property type="entry name" value="DeoB"/>
</dbReference>
<dbReference type="PANTHER" id="PTHR21110:SF0">
    <property type="entry name" value="PHOSPHOPENTOMUTASE"/>
    <property type="match status" value="1"/>
</dbReference>
<comment type="similarity">
    <text evidence="1 6">Belongs to the phosphopentomutase family.</text>
</comment>
<gene>
    <name evidence="6" type="primary">deoB</name>
    <name evidence="9" type="ORF">H9981_03020</name>
</gene>
<comment type="caution">
    <text evidence="9">The sequence shown here is derived from an EMBL/GenBank/DDBJ whole genome shotgun (WGS) entry which is preliminary data.</text>
</comment>
<evidence type="ECO:0000256" key="6">
    <source>
        <dbReference type="HAMAP-Rule" id="MF_00740"/>
    </source>
</evidence>
<keyword evidence="3 6" id="KW-0479">Metal-binding</keyword>
<dbReference type="GO" id="GO:0030145">
    <property type="term" value="F:manganese ion binding"/>
    <property type="evidence" value="ECO:0007669"/>
    <property type="project" value="UniProtKB-UniRule"/>
</dbReference>
<accession>A0A9D2ASX9</accession>
<evidence type="ECO:0000256" key="2">
    <source>
        <dbReference type="ARBA" id="ARBA00022490"/>
    </source>
</evidence>
<dbReference type="Gene3D" id="3.40.720.10">
    <property type="entry name" value="Alkaline Phosphatase, subunit A"/>
    <property type="match status" value="1"/>
</dbReference>
<comment type="catalytic activity">
    <reaction evidence="6">
        <text>alpha-D-ribose 1-phosphate = D-ribose 5-phosphate</text>
        <dbReference type="Rhea" id="RHEA:18793"/>
        <dbReference type="ChEBI" id="CHEBI:57720"/>
        <dbReference type="ChEBI" id="CHEBI:78346"/>
        <dbReference type="EC" id="5.4.2.7"/>
    </reaction>
</comment>
<dbReference type="AlphaFoldDB" id="A0A9D2ASX9"/>
<dbReference type="InterPro" id="IPR006124">
    <property type="entry name" value="Metalloenzyme"/>
</dbReference>
<dbReference type="NCBIfam" id="NF003766">
    <property type="entry name" value="PRK05362.1"/>
    <property type="match status" value="1"/>
</dbReference>
<dbReference type="EC" id="5.4.2.7" evidence="6 7"/>
<comment type="subcellular location">
    <subcellularLocation>
        <location evidence="6">Cytoplasm</location>
    </subcellularLocation>
</comment>
<dbReference type="HAMAP" id="MF_00740">
    <property type="entry name" value="Phosphopentomut"/>
    <property type="match status" value="1"/>
</dbReference>
<evidence type="ECO:0000256" key="1">
    <source>
        <dbReference type="ARBA" id="ARBA00010373"/>
    </source>
</evidence>
<dbReference type="SUPFAM" id="SSF53649">
    <property type="entry name" value="Alkaline phosphatase-like"/>
    <property type="match status" value="1"/>
</dbReference>
<dbReference type="FunFam" id="3.30.70.1250:FF:000001">
    <property type="entry name" value="Phosphopentomutase"/>
    <property type="match status" value="1"/>
</dbReference>
<evidence type="ECO:0000256" key="4">
    <source>
        <dbReference type="ARBA" id="ARBA00023211"/>
    </source>
</evidence>
<dbReference type="NCBIfam" id="TIGR01696">
    <property type="entry name" value="deoB"/>
    <property type="match status" value="1"/>
</dbReference>
<dbReference type="Gene3D" id="3.30.70.1250">
    <property type="entry name" value="Phosphopentomutase"/>
    <property type="match status" value="1"/>
</dbReference>
<feature type="binding site" evidence="6">
    <location>
        <position position="288"/>
    </location>
    <ligand>
        <name>Mn(2+)</name>
        <dbReference type="ChEBI" id="CHEBI:29035"/>
        <label>2</label>
    </ligand>
</feature>
<reference evidence="9" key="1">
    <citation type="journal article" date="2021" name="PeerJ">
        <title>Extensive microbial diversity within the chicken gut microbiome revealed by metagenomics and culture.</title>
        <authorList>
            <person name="Gilroy R."/>
            <person name="Ravi A."/>
            <person name="Getino M."/>
            <person name="Pursley I."/>
            <person name="Horton D.L."/>
            <person name="Alikhan N.F."/>
            <person name="Baker D."/>
            <person name="Gharbi K."/>
            <person name="Hall N."/>
            <person name="Watson M."/>
            <person name="Adriaenssens E.M."/>
            <person name="Foster-Nyarko E."/>
            <person name="Jarju S."/>
            <person name="Secka A."/>
            <person name="Antonio M."/>
            <person name="Oren A."/>
            <person name="Chaudhuri R.R."/>
            <person name="La Ragione R."/>
            <person name="Hildebrand F."/>
            <person name="Pallen M.J."/>
        </authorList>
    </citation>
    <scope>NUCLEOTIDE SEQUENCE</scope>
    <source>
        <strain evidence="9">ChiSjej5B23-15282</strain>
    </source>
</reference>
<evidence type="ECO:0000313" key="9">
    <source>
        <dbReference type="EMBL" id="HIX47979.1"/>
    </source>
</evidence>
<dbReference type="GO" id="GO:0009117">
    <property type="term" value="P:nucleotide metabolic process"/>
    <property type="evidence" value="ECO:0007669"/>
    <property type="project" value="UniProtKB-UniRule"/>
</dbReference>
<keyword evidence="5 6" id="KW-0413">Isomerase</keyword>
<comment type="function">
    <text evidence="6">Isomerase that catalyzes the conversion of deoxy-ribose 1-phosphate (dRib-1-P) and ribose 1-phosphate (Rib-1-P) to deoxy-ribose 5-phosphate (dRib-5-P) and ribose 5-phosphate (Rib-5-P), respectively.</text>
</comment>
<dbReference type="Proteomes" id="UP000824243">
    <property type="component" value="Unassembled WGS sequence"/>
</dbReference>
<dbReference type="PIRSF" id="PIRSF001491">
    <property type="entry name" value="Ppentomutase"/>
    <property type="match status" value="1"/>
</dbReference>
<feature type="binding site" evidence="6">
    <location>
        <position position="324"/>
    </location>
    <ligand>
        <name>Mn(2+)</name>
        <dbReference type="ChEBI" id="CHEBI:29035"/>
        <label>1</label>
    </ligand>
</feature>
<sequence>MMKRIFLIVLDSFGIGAAPDAADFGDENTNTLGSVVKSEKFSCPNLQDLGLFNIDGVTCGTPADRPKGNYGRLREKSRGKDTIIGHWELAGIISNQAMPVFPDGFPERFVKEFEKRTGRKCICNKPYSGTEVIKKYGEEHLKTGDLILYTSADSVCQIAAHEAVVPVEQLYSYCETARELLTGDLAVGRVIARPFTGTSADNFKRTSNRHDFALSPPSPTMLDILEKHGKDVISIGKIRDIFNGKGITCSYKTTGNADGMDRIREISRKDFSGLCFLNLVDFDMLYGHRRDVDGYAQALTDFDRFLGGFMEDMKPDDLLMITADHGCDPAYMKTTDHTREDVPVLIYGKSIPGGRDYGVRDGFTCVANTVCRQFGLESDFYGGALEL</sequence>
<dbReference type="GO" id="GO:0008973">
    <property type="term" value="F:phosphopentomutase activity"/>
    <property type="evidence" value="ECO:0007669"/>
    <property type="project" value="UniProtKB-UniRule"/>
</dbReference>
<feature type="binding site" evidence="6">
    <location>
        <position position="11"/>
    </location>
    <ligand>
        <name>Mn(2+)</name>
        <dbReference type="ChEBI" id="CHEBI:29035"/>
        <label>1</label>
    </ligand>
</feature>
<evidence type="ECO:0000256" key="3">
    <source>
        <dbReference type="ARBA" id="ARBA00022723"/>
    </source>
</evidence>
<dbReference type="GO" id="GO:0006018">
    <property type="term" value="P:2-deoxyribose 1-phosphate catabolic process"/>
    <property type="evidence" value="ECO:0007669"/>
    <property type="project" value="UniProtKB-UniRule"/>
</dbReference>
<keyword evidence="2 6" id="KW-0963">Cytoplasm</keyword>
<keyword evidence="4 6" id="KW-0464">Manganese</keyword>
<feature type="binding site" evidence="6">
    <location>
        <position position="283"/>
    </location>
    <ligand>
        <name>Mn(2+)</name>
        <dbReference type="ChEBI" id="CHEBI:29035"/>
        <label>2</label>
    </ligand>
</feature>
<dbReference type="Pfam" id="PF01676">
    <property type="entry name" value="Metalloenzyme"/>
    <property type="match status" value="1"/>
</dbReference>
<comment type="pathway">
    <text evidence="6">Carbohydrate degradation; 2-deoxy-D-ribose 1-phosphate degradation; D-glyceraldehyde 3-phosphate and acetaldehyde from 2-deoxy-alpha-D-ribose 1-phosphate: step 1/2.</text>
</comment>
<feature type="domain" description="Metalloenzyme" evidence="8">
    <location>
        <begin position="3"/>
        <end position="377"/>
    </location>
</feature>
<evidence type="ECO:0000256" key="5">
    <source>
        <dbReference type="ARBA" id="ARBA00023235"/>
    </source>
</evidence>
<organism evidence="9 10">
    <name type="scientific">Candidatus Mediterraneibacter caccavium</name>
    <dbReference type="NCBI Taxonomy" id="2838661"/>
    <lineage>
        <taxon>Bacteria</taxon>
        <taxon>Bacillati</taxon>
        <taxon>Bacillota</taxon>
        <taxon>Clostridia</taxon>
        <taxon>Lachnospirales</taxon>
        <taxon>Lachnospiraceae</taxon>
        <taxon>Mediterraneibacter</taxon>
    </lineage>
</organism>
<dbReference type="SUPFAM" id="SSF143856">
    <property type="entry name" value="DeoB insert domain-like"/>
    <property type="match status" value="1"/>
</dbReference>
<dbReference type="GO" id="GO:0000287">
    <property type="term" value="F:magnesium ion binding"/>
    <property type="evidence" value="ECO:0007669"/>
    <property type="project" value="UniProtKB-UniRule"/>
</dbReference>
<dbReference type="InterPro" id="IPR024052">
    <property type="entry name" value="Phosphopentomutase_DeoB_cap_sf"/>
</dbReference>
<proteinExistence type="inferred from homology"/>
<feature type="binding site" evidence="6">
    <location>
        <position position="325"/>
    </location>
    <ligand>
        <name>Mn(2+)</name>
        <dbReference type="ChEBI" id="CHEBI:29035"/>
        <label>1</label>
    </ligand>
</feature>
<dbReference type="GO" id="GO:0005829">
    <property type="term" value="C:cytosol"/>
    <property type="evidence" value="ECO:0007669"/>
    <property type="project" value="TreeGrafter"/>
</dbReference>
<dbReference type="GO" id="GO:0043094">
    <property type="term" value="P:metabolic compound salvage"/>
    <property type="evidence" value="ECO:0007669"/>
    <property type="project" value="UniProtKB-UniRule"/>
</dbReference>
<comment type="catalytic activity">
    <reaction evidence="6">
        <text>2-deoxy-alpha-D-ribose 1-phosphate = 2-deoxy-D-ribose 5-phosphate</text>
        <dbReference type="Rhea" id="RHEA:27658"/>
        <dbReference type="ChEBI" id="CHEBI:57259"/>
        <dbReference type="ChEBI" id="CHEBI:62877"/>
        <dbReference type="EC" id="5.4.2.7"/>
    </reaction>
</comment>
<protein>
    <recommendedName>
        <fullName evidence="6 7">Phosphopentomutase</fullName>
        <ecNumber evidence="6 7">5.4.2.7</ecNumber>
    </recommendedName>
    <alternativeName>
        <fullName evidence="6">Phosphodeoxyribomutase</fullName>
    </alternativeName>
</protein>
<evidence type="ECO:0000259" key="8">
    <source>
        <dbReference type="Pfam" id="PF01676"/>
    </source>
</evidence>
<dbReference type="PANTHER" id="PTHR21110">
    <property type="entry name" value="PHOSPHOPENTOMUTASE"/>
    <property type="match status" value="1"/>
</dbReference>